<keyword evidence="2" id="KW-1185">Reference proteome</keyword>
<gene>
    <name evidence="3" type="primary">LOC106476345</name>
</gene>
<dbReference type="Proteomes" id="UP000694941">
    <property type="component" value="Unplaced"/>
</dbReference>
<sequence>MTTGSFYVYCDMDTDGGGWTVIQRRGNHGNPKDYFFRPWADYKVGFGDIQKEFWLGDSFCYHNEFKFITKDNDNDIDDSNCAQTFKEARWYKNCHGSNLNGLYLNGKHERYAGGVEWSDWKGQKYSIPDVEMKIRSLLYIVTR</sequence>
<dbReference type="InterPro" id="IPR036056">
    <property type="entry name" value="Fibrinogen-like_C"/>
</dbReference>
<dbReference type="InterPro" id="IPR014716">
    <property type="entry name" value="Fibrinogen_a/b/g_C_1"/>
</dbReference>
<name>A0ABM1C171_LIMPO</name>
<dbReference type="InterPro" id="IPR002181">
    <property type="entry name" value="Fibrinogen_a/b/g_C_dom"/>
</dbReference>
<protein>
    <submittedName>
        <fullName evidence="3">Techylectin-5A-like</fullName>
    </submittedName>
</protein>
<reference evidence="3" key="1">
    <citation type="submission" date="2025-08" db="UniProtKB">
        <authorList>
            <consortium name="RefSeq"/>
        </authorList>
    </citation>
    <scope>IDENTIFICATION</scope>
    <source>
        <tissue evidence="3">Muscle</tissue>
    </source>
</reference>
<dbReference type="SUPFAM" id="SSF56496">
    <property type="entry name" value="Fibrinogen C-terminal domain-like"/>
    <property type="match status" value="1"/>
</dbReference>
<accession>A0ABM1C171</accession>
<organism evidence="2 3">
    <name type="scientific">Limulus polyphemus</name>
    <name type="common">Atlantic horseshoe crab</name>
    <dbReference type="NCBI Taxonomy" id="6850"/>
    <lineage>
        <taxon>Eukaryota</taxon>
        <taxon>Metazoa</taxon>
        <taxon>Ecdysozoa</taxon>
        <taxon>Arthropoda</taxon>
        <taxon>Chelicerata</taxon>
        <taxon>Merostomata</taxon>
        <taxon>Xiphosura</taxon>
        <taxon>Limulidae</taxon>
        <taxon>Limulus</taxon>
    </lineage>
</organism>
<evidence type="ECO:0000313" key="2">
    <source>
        <dbReference type="Proteomes" id="UP000694941"/>
    </source>
</evidence>
<dbReference type="SMART" id="SM00186">
    <property type="entry name" value="FBG"/>
    <property type="match status" value="1"/>
</dbReference>
<dbReference type="PANTHER" id="PTHR19143">
    <property type="entry name" value="FIBRINOGEN/TENASCIN/ANGIOPOEITIN"/>
    <property type="match status" value="1"/>
</dbReference>
<dbReference type="PANTHER" id="PTHR19143:SF458">
    <property type="entry name" value="FIBRINOGEN C-TERMINAL DOMAIN-CONTAINING PROTEIN-RELATED"/>
    <property type="match status" value="1"/>
</dbReference>
<feature type="domain" description="Fibrinogen C-terminal" evidence="1">
    <location>
        <begin position="1"/>
        <end position="55"/>
    </location>
</feature>
<dbReference type="GeneID" id="106476345"/>
<dbReference type="NCBIfam" id="NF040941">
    <property type="entry name" value="GGGWT_bact"/>
    <property type="match status" value="1"/>
</dbReference>
<dbReference type="InterPro" id="IPR050373">
    <property type="entry name" value="Fibrinogen_C-term_domain"/>
</dbReference>
<dbReference type="Pfam" id="PF00147">
    <property type="entry name" value="Fibrinogen_C"/>
    <property type="match status" value="1"/>
</dbReference>
<dbReference type="RefSeq" id="XP_013792457.2">
    <property type="nucleotide sequence ID" value="XM_013937003.2"/>
</dbReference>
<dbReference type="Gene3D" id="3.90.215.10">
    <property type="entry name" value="Gamma Fibrinogen, chain A, domain 1"/>
    <property type="match status" value="2"/>
</dbReference>
<feature type="domain" description="Fibrinogen C-terminal" evidence="1">
    <location>
        <begin position="56"/>
        <end position="138"/>
    </location>
</feature>
<dbReference type="PROSITE" id="PS51406">
    <property type="entry name" value="FIBRINOGEN_C_2"/>
    <property type="match status" value="2"/>
</dbReference>
<evidence type="ECO:0000313" key="3">
    <source>
        <dbReference type="RefSeq" id="XP_013792457.2"/>
    </source>
</evidence>
<proteinExistence type="predicted"/>
<evidence type="ECO:0000259" key="1">
    <source>
        <dbReference type="PROSITE" id="PS51406"/>
    </source>
</evidence>